<gene>
    <name evidence="2" type="primary">paaC</name>
    <name evidence="2" type="ORF">NCTC13038_02345</name>
    <name evidence="3" type="ORF">NCTC9185_00431</name>
    <name evidence="1" type="ORF">NCTC9997_03607</name>
</gene>
<dbReference type="InterPro" id="IPR007814">
    <property type="entry name" value="PaaA_PaaC"/>
</dbReference>
<protein>
    <submittedName>
        <fullName evidence="1">Phenylacetate-CoA oxygenase, PaaI subunit</fullName>
    </submittedName>
    <submittedName>
        <fullName evidence="2">Phenylacetic acid degradation protein paaC</fullName>
    </submittedName>
</protein>
<dbReference type="Proteomes" id="UP000332594">
    <property type="component" value="Unassembled WGS sequence"/>
</dbReference>
<dbReference type="InterPro" id="IPR009078">
    <property type="entry name" value="Ferritin-like_SF"/>
</dbReference>
<accession>A0A485BHF7</accession>
<keyword evidence="4" id="KW-1185">Reference proteome</keyword>
<dbReference type="Proteomes" id="UP000339249">
    <property type="component" value="Unassembled WGS sequence"/>
</dbReference>
<proteinExistence type="predicted"/>
<organism evidence="2 5">
    <name type="scientific">Raoultella terrigena</name>
    <name type="common">Klebsiella terrigena</name>
    <dbReference type="NCBI Taxonomy" id="577"/>
    <lineage>
        <taxon>Bacteria</taxon>
        <taxon>Pseudomonadati</taxon>
        <taxon>Pseudomonadota</taxon>
        <taxon>Gammaproteobacteria</taxon>
        <taxon>Enterobacterales</taxon>
        <taxon>Enterobacteriaceae</taxon>
        <taxon>Klebsiella/Raoultella group</taxon>
        <taxon>Raoultella</taxon>
    </lineage>
</organism>
<evidence type="ECO:0000313" key="6">
    <source>
        <dbReference type="Proteomes" id="UP000339249"/>
    </source>
</evidence>
<dbReference type="PANTHER" id="PTHR30458:SF0">
    <property type="entry name" value="1,2-PHENYLACETYL-COA EPOXIDASE, SUBUNIT C"/>
    <property type="match status" value="1"/>
</dbReference>
<dbReference type="RefSeq" id="WP_134525754.1">
    <property type="nucleotide sequence ID" value="NZ_BJNO01000011.1"/>
</dbReference>
<evidence type="ECO:0000313" key="4">
    <source>
        <dbReference type="Proteomes" id="UP000267630"/>
    </source>
</evidence>
<evidence type="ECO:0000313" key="3">
    <source>
        <dbReference type="EMBL" id="VTN08553.1"/>
    </source>
</evidence>
<evidence type="ECO:0000313" key="1">
    <source>
        <dbReference type="EMBL" id="VED51164.1"/>
    </source>
</evidence>
<dbReference type="PIRSF" id="PIRSF037834">
    <property type="entry name" value="PA_CoA_Oase3"/>
    <property type="match status" value="1"/>
</dbReference>
<reference evidence="2 5" key="1">
    <citation type="submission" date="2019-03" db="EMBL/GenBank/DDBJ databases">
        <authorList>
            <consortium name="Pathogen Informatics"/>
        </authorList>
    </citation>
    <scope>NUCLEOTIDE SEQUENCE [LARGE SCALE GENOMIC DNA]</scope>
    <source>
        <strain evidence="2 5">NCTC13038</strain>
        <strain evidence="3 6">NCTC9185</strain>
        <strain evidence="1 4">NCTC9997</strain>
    </source>
</reference>
<dbReference type="AlphaFoldDB" id="A0A485BHF7"/>
<dbReference type="SUPFAM" id="SSF47240">
    <property type="entry name" value="Ferritin-like"/>
    <property type="match status" value="1"/>
</dbReference>
<dbReference type="EMBL" id="CAADJG010000002">
    <property type="protein sequence ID" value="VFS71502.1"/>
    <property type="molecule type" value="Genomic_DNA"/>
</dbReference>
<dbReference type="EMBL" id="LR134253">
    <property type="protein sequence ID" value="VED51164.1"/>
    <property type="molecule type" value="Genomic_DNA"/>
</dbReference>
<dbReference type="Pfam" id="PF05138">
    <property type="entry name" value="PaaA_PaaC"/>
    <property type="match status" value="1"/>
</dbReference>
<evidence type="ECO:0000313" key="2">
    <source>
        <dbReference type="EMBL" id="VFS71502.1"/>
    </source>
</evidence>
<sequence>MNNLNPVATYALRLGDNGLVLAQRLGAWCGHAPELEIDLALANIGLDLLGQARNFLTYAAELAGSGDEDTLAFGRDERQFHNLLLVEQPNGSFADTLVRQFFIDAWHVALFTRLVESRDAQIAAIAAKGLKEVRYHLRFSRGWLERLGNGTPLSAQKMQQAVDGLWRFTGELFMADALELSLVEQGIAVDPRELQGAWQSTVHTALLESGLQIPQEAAFRSGGKQGLHSEHLGPMLAEMQYLQRAYPGQQW</sequence>
<dbReference type="GO" id="GO:0010124">
    <property type="term" value="P:phenylacetate catabolic process"/>
    <property type="evidence" value="ECO:0007669"/>
    <property type="project" value="InterPro"/>
</dbReference>
<name>A0A485BHF7_RAOTE</name>
<dbReference type="InterPro" id="IPR011882">
    <property type="entry name" value="PaaC"/>
</dbReference>
<dbReference type="GO" id="GO:0005829">
    <property type="term" value="C:cytosol"/>
    <property type="evidence" value="ECO:0007669"/>
    <property type="project" value="TreeGrafter"/>
</dbReference>
<dbReference type="Proteomes" id="UP000267630">
    <property type="component" value="Chromosome 3"/>
</dbReference>
<dbReference type="NCBIfam" id="TIGR02158">
    <property type="entry name" value="PA_CoA_Oxy3"/>
    <property type="match status" value="1"/>
</dbReference>
<dbReference type="PANTHER" id="PTHR30458">
    <property type="entry name" value="PHENYLACETIC ACID DEGRADATION PROTEIN PAA"/>
    <property type="match status" value="1"/>
</dbReference>
<dbReference type="InterPro" id="IPR012347">
    <property type="entry name" value="Ferritin-like"/>
</dbReference>
<dbReference type="EMBL" id="CABDVU010000001">
    <property type="protein sequence ID" value="VTN08553.1"/>
    <property type="molecule type" value="Genomic_DNA"/>
</dbReference>
<dbReference type="Gene3D" id="1.20.1260.10">
    <property type="match status" value="1"/>
</dbReference>
<dbReference type="InterPro" id="IPR052703">
    <property type="entry name" value="Aromatic_CoA_ox/epox"/>
</dbReference>
<evidence type="ECO:0000313" key="5">
    <source>
        <dbReference type="Proteomes" id="UP000332594"/>
    </source>
</evidence>
<dbReference type="FunFam" id="1.20.1260.10:FF:000012">
    <property type="entry name" value="1,2-phenylacetyl-CoA epoxidase, subunit C"/>
    <property type="match status" value="1"/>
</dbReference>